<protein>
    <submittedName>
        <fullName evidence="2">Uncharacterized protein</fullName>
    </submittedName>
</protein>
<feature type="region of interest" description="Disordered" evidence="1">
    <location>
        <begin position="22"/>
        <end position="67"/>
    </location>
</feature>
<dbReference type="AlphaFoldDB" id="A0A834JXB8"/>
<evidence type="ECO:0000313" key="2">
    <source>
        <dbReference type="EMBL" id="KAF7396141.1"/>
    </source>
</evidence>
<dbReference type="EMBL" id="JACSEA010000007">
    <property type="protein sequence ID" value="KAF7396141.1"/>
    <property type="molecule type" value="Genomic_DNA"/>
</dbReference>
<dbReference type="Proteomes" id="UP000614350">
    <property type="component" value="Unassembled WGS sequence"/>
</dbReference>
<gene>
    <name evidence="2" type="ORF">HZH66_007003</name>
</gene>
<accession>A0A834JXB8</accession>
<feature type="compositionally biased region" description="Polar residues" evidence="1">
    <location>
        <begin position="58"/>
        <end position="67"/>
    </location>
</feature>
<evidence type="ECO:0000313" key="3">
    <source>
        <dbReference type="Proteomes" id="UP000614350"/>
    </source>
</evidence>
<sequence>MYRKRDHANVLDKNTSKALLDRGACPEWTTAAINPGREEEEKEEEKEEEEKEEEEESAVTQTKSVVS</sequence>
<feature type="compositionally biased region" description="Acidic residues" evidence="1">
    <location>
        <begin position="38"/>
        <end position="57"/>
    </location>
</feature>
<evidence type="ECO:0000256" key="1">
    <source>
        <dbReference type="SAM" id="MobiDB-lite"/>
    </source>
</evidence>
<reference evidence="2" key="1">
    <citation type="journal article" date="2020" name="G3 (Bethesda)">
        <title>High-Quality Assemblies for Three Invasive Social Wasps from the &lt;i&gt;Vespula&lt;/i&gt; Genus.</title>
        <authorList>
            <person name="Harrop T.W.R."/>
            <person name="Guhlin J."/>
            <person name="McLaughlin G.M."/>
            <person name="Permina E."/>
            <person name="Stockwell P."/>
            <person name="Gilligan J."/>
            <person name="Le Lec M.F."/>
            <person name="Gruber M.A.M."/>
            <person name="Quinn O."/>
            <person name="Lovegrove M."/>
            <person name="Duncan E.J."/>
            <person name="Remnant E.J."/>
            <person name="Van Eeckhoven J."/>
            <person name="Graham B."/>
            <person name="Knapp R.A."/>
            <person name="Langford K.W."/>
            <person name="Kronenberg Z."/>
            <person name="Press M.O."/>
            <person name="Eacker S.M."/>
            <person name="Wilson-Rankin E.E."/>
            <person name="Purcell J."/>
            <person name="Lester P.J."/>
            <person name="Dearden P.K."/>
        </authorList>
    </citation>
    <scope>NUCLEOTIDE SEQUENCE</scope>
    <source>
        <strain evidence="2">Marl-1</strain>
    </source>
</reference>
<name>A0A834JXB8_VESVU</name>
<organism evidence="2 3">
    <name type="scientific">Vespula vulgaris</name>
    <name type="common">Yellow jacket</name>
    <name type="synonym">Wasp</name>
    <dbReference type="NCBI Taxonomy" id="7454"/>
    <lineage>
        <taxon>Eukaryota</taxon>
        <taxon>Metazoa</taxon>
        <taxon>Ecdysozoa</taxon>
        <taxon>Arthropoda</taxon>
        <taxon>Hexapoda</taxon>
        <taxon>Insecta</taxon>
        <taxon>Pterygota</taxon>
        <taxon>Neoptera</taxon>
        <taxon>Endopterygota</taxon>
        <taxon>Hymenoptera</taxon>
        <taxon>Apocrita</taxon>
        <taxon>Aculeata</taxon>
        <taxon>Vespoidea</taxon>
        <taxon>Vespidae</taxon>
        <taxon>Vespinae</taxon>
        <taxon>Vespula</taxon>
    </lineage>
</organism>
<proteinExistence type="predicted"/>
<keyword evidence="3" id="KW-1185">Reference proteome</keyword>
<comment type="caution">
    <text evidence="2">The sequence shown here is derived from an EMBL/GenBank/DDBJ whole genome shotgun (WGS) entry which is preliminary data.</text>
</comment>